<evidence type="ECO:0000256" key="6">
    <source>
        <dbReference type="ARBA" id="ARBA00044147"/>
    </source>
</evidence>
<name>A0AAV9XXL6_9CRYT</name>
<keyword evidence="3" id="KW-0963">Cytoplasm</keyword>
<comment type="caution">
    <text evidence="10">The sequence shown here is derived from an EMBL/GenBank/DDBJ whole genome shotgun (WGS) entry which is preliminary data.</text>
</comment>
<dbReference type="GO" id="GO:0003743">
    <property type="term" value="F:translation initiation factor activity"/>
    <property type="evidence" value="ECO:0007669"/>
    <property type="project" value="UniProtKB-KW"/>
</dbReference>
<evidence type="ECO:0000256" key="8">
    <source>
        <dbReference type="ARBA" id="ARBA00046432"/>
    </source>
</evidence>
<evidence type="ECO:0000256" key="5">
    <source>
        <dbReference type="ARBA" id="ARBA00022917"/>
    </source>
</evidence>
<organism evidence="10 11">
    <name type="scientific">Cryptosporidium xiaoi</name>
    <dbReference type="NCBI Taxonomy" id="659607"/>
    <lineage>
        <taxon>Eukaryota</taxon>
        <taxon>Sar</taxon>
        <taxon>Alveolata</taxon>
        <taxon>Apicomplexa</taxon>
        <taxon>Conoidasida</taxon>
        <taxon>Coccidia</taxon>
        <taxon>Eucoccidiorida</taxon>
        <taxon>Eimeriorina</taxon>
        <taxon>Cryptosporidiidae</taxon>
        <taxon>Cryptosporidium</taxon>
    </lineage>
</organism>
<gene>
    <name evidence="10" type="ORF">RS030_213376</name>
</gene>
<dbReference type="GO" id="GO:0005829">
    <property type="term" value="C:cytosol"/>
    <property type="evidence" value="ECO:0007669"/>
    <property type="project" value="UniProtKB-SubCell"/>
</dbReference>
<comment type="subcellular location">
    <subcellularLocation>
        <location evidence="1">Cytoplasm</location>
        <location evidence="1">Cytosol</location>
    </subcellularLocation>
</comment>
<evidence type="ECO:0000256" key="2">
    <source>
        <dbReference type="ARBA" id="ARBA00007251"/>
    </source>
</evidence>
<comment type="subunit">
    <text evidence="8">Component of the translation initiation factor 2B (eIF2B) complex which is a heterodecamer of two sets of five different subunits: alpha, beta, gamma, delta and epsilon. Subunits alpha, beta and delta comprise a regulatory subcomplex and subunits epsilon and gamma comprise a catalytic subcomplex. Within the complex, the hexameric regulatory complex resides at the center, with the two heterodimeric catalytic subcomplexes bound on opposite sides.</text>
</comment>
<evidence type="ECO:0000313" key="11">
    <source>
        <dbReference type="Proteomes" id="UP001311799"/>
    </source>
</evidence>
<proteinExistence type="inferred from homology"/>
<evidence type="ECO:0000313" key="10">
    <source>
        <dbReference type="EMBL" id="KAK6589367.1"/>
    </source>
</evidence>
<evidence type="ECO:0000256" key="1">
    <source>
        <dbReference type="ARBA" id="ARBA00004514"/>
    </source>
</evidence>
<dbReference type="Proteomes" id="UP001311799">
    <property type="component" value="Unassembled WGS sequence"/>
</dbReference>
<dbReference type="Pfam" id="PF01008">
    <property type="entry name" value="IF-2B"/>
    <property type="match status" value="1"/>
</dbReference>
<evidence type="ECO:0000256" key="3">
    <source>
        <dbReference type="ARBA" id="ARBA00022490"/>
    </source>
</evidence>
<dbReference type="InterPro" id="IPR000649">
    <property type="entry name" value="IF-2B-related"/>
</dbReference>
<keyword evidence="5" id="KW-0648">Protein biosynthesis</keyword>
<accession>A0AAV9XXL6</accession>
<protein>
    <recommendedName>
        <fullName evidence="6">Translation initiation factor eIF2B subunit delta</fullName>
    </recommendedName>
    <alternativeName>
        <fullName evidence="7">eIF2B GDP-GTP exchange factor subunit delta</fullName>
    </alternativeName>
</protein>
<dbReference type="PANTHER" id="PTHR10233">
    <property type="entry name" value="TRANSLATION INITIATION FACTOR EIF-2B"/>
    <property type="match status" value="1"/>
</dbReference>
<dbReference type="InterPro" id="IPR037171">
    <property type="entry name" value="NagB/RpiA_transferase-like"/>
</dbReference>
<keyword evidence="4" id="KW-0396">Initiation factor</keyword>
<dbReference type="InterPro" id="IPR042529">
    <property type="entry name" value="IF_2B-like_C"/>
</dbReference>
<sequence length="357" mass="40743">MERKQFVQNIFNCSVISDASKGLALASLTSRFDQSKIHPAVLRLGIRMKDRRIMGTNMRSKCLLVAIGQMLEDYFCPPYKSIERHLKMVLDTQITFITIQRQHNIAIGNVIKWLKKEIANINPSQSSSEIINQLISNIKTYIYQRIINACERISYLVSNYYISENDIIVTYSNSSSVFKSFFKAVNMGKNFQLIIVNPENNFEEGNEMIIRELSLKGVKITYILINSISHHLKYATKVIIGSCAIFSNGYVMNRSGSALISMLANINNVPVLVLTESYKLSEKNYFEGSITFNELIEREISSEREDSIDLTNVKDESKDKTLLYFPCYDVIPPKFINAIVTEDGVFSPFSISIQRLK</sequence>
<dbReference type="PANTHER" id="PTHR10233:SF14">
    <property type="entry name" value="TRANSLATION INITIATION FACTOR EIF-2B SUBUNIT DELTA"/>
    <property type="match status" value="1"/>
</dbReference>
<evidence type="ECO:0000256" key="4">
    <source>
        <dbReference type="ARBA" id="ARBA00022540"/>
    </source>
</evidence>
<dbReference type="SUPFAM" id="SSF100950">
    <property type="entry name" value="NagB/RpiA/CoA transferase-like"/>
    <property type="match status" value="1"/>
</dbReference>
<evidence type="ECO:0000256" key="9">
    <source>
        <dbReference type="RuleBase" id="RU003814"/>
    </source>
</evidence>
<keyword evidence="11" id="KW-1185">Reference proteome</keyword>
<dbReference type="EMBL" id="JAWDEY010000013">
    <property type="protein sequence ID" value="KAK6589367.1"/>
    <property type="molecule type" value="Genomic_DNA"/>
</dbReference>
<comment type="similarity">
    <text evidence="2 9">Belongs to the eIF-2B alpha/beta/delta subunits family.</text>
</comment>
<evidence type="ECO:0000256" key="7">
    <source>
        <dbReference type="ARBA" id="ARBA00044356"/>
    </source>
</evidence>
<dbReference type="Gene3D" id="3.40.50.10470">
    <property type="entry name" value="Translation initiation factor eif-2b, domain 2"/>
    <property type="match status" value="1"/>
</dbReference>
<dbReference type="AlphaFoldDB" id="A0AAV9XXL6"/>
<reference evidence="10 11" key="1">
    <citation type="submission" date="2023-10" db="EMBL/GenBank/DDBJ databases">
        <title>Comparative genomics analysis reveals potential genetic determinants of host preference in Cryptosporidium xiaoi.</title>
        <authorList>
            <person name="Xiao L."/>
            <person name="Li J."/>
        </authorList>
    </citation>
    <scope>NUCLEOTIDE SEQUENCE [LARGE SCALE GENOMIC DNA]</scope>
    <source>
        <strain evidence="10 11">52996</strain>
    </source>
</reference>